<dbReference type="NCBIfam" id="NF033537">
    <property type="entry name" value="lasso_biosyn_B2"/>
    <property type="match status" value="1"/>
</dbReference>
<dbReference type="InterPro" id="IPR032708">
    <property type="entry name" value="McjB_C"/>
</dbReference>
<evidence type="ECO:0000313" key="3">
    <source>
        <dbReference type="Proteomes" id="UP000239549"/>
    </source>
</evidence>
<dbReference type="Pfam" id="PF13471">
    <property type="entry name" value="Transglut_core3"/>
    <property type="match status" value="1"/>
</dbReference>
<reference evidence="3" key="1">
    <citation type="submission" date="2018-02" db="EMBL/GenBank/DDBJ databases">
        <title>Genome sequence of Desulfocucumis palustris strain NAW-5.</title>
        <authorList>
            <person name="Watanabe M."/>
            <person name="Kojima H."/>
            <person name="Fukui M."/>
        </authorList>
    </citation>
    <scope>NUCLEOTIDE SEQUENCE [LARGE SCALE GENOMIC DNA]</scope>
    <source>
        <strain evidence="3">NAW-5</strain>
    </source>
</reference>
<name>A0A2L2XCE6_9FIRM</name>
<evidence type="ECO:0000313" key="2">
    <source>
        <dbReference type="EMBL" id="GBF33820.1"/>
    </source>
</evidence>
<dbReference type="InterPro" id="IPR053521">
    <property type="entry name" value="McjB-like"/>
</dbReference>
<evidence type="ECO:0000259" key="1">
    <source>
        <dbReference type="Pfam" id="PF13471"/>
    </source>
</evidence>
<comment type="caution">
    <text evidence="2">The sequence shown here is derived from an EMBL/GenBank/DDBJ whole genome shotgun (WGS) entry which is preliminary data.</text>
</comment>
<organism evidence="2 3">
    <name type="scientific">Desulfocucumis palustris</name>
    <dbReference type="NCBI Taxonomy" id="1898651"/>
    <lineage>
        <taxon>Bacteria</taxon>
        <taxon>Bacillati</taxon>
        <taxon>Bacillota</taxon>
        <taxon>Clostridia</taxon>
        <taxon>Eubacteriales</taxon>
        <taxon>Desulfocucumaceae</taxon>
        <taxon>Desulfocucumis</taxon>
    </lineage>
</organism>
<dbReference type="AlphaFoldDB" id="A0A2L2XCE6"/>
<proteinExistence type="predicted"/>
<gene>
    <name evidence="2" type="ORF">DCCM_2931</name>
</gene>
<protein>
    <recommendedName>
        <fullName evidence="1">Microcin J25-processing protein McjB C-terminal domain-containing protein</fullName>
    </recommendedName>
</protein>
<sequence length="110" mass="12146">MGKNIRESAMKEDIIKLETAGRIGRVVETVSRYTPWESKCLVQAIVGKIMLRRRGINNTLYLGVGRDEGKSLVAHAWLRCGEMIITGSQGRERFAAVGKFADDGGYGESN</sequence>
<feature type="domain" description="Microcin J25-processing protein McjB C-terminal" evidence="1">
    <location>
        <begin position="9"/>
        <end position="96"/>
    </location>
</feature>
<accession>A0A2L2XCE6</accession>
<dbReference type="Proteomes" id="UP000239549">
    <property type="component" value="Unassembled WGS sequence"/>
</dbReference>
<dbReference type="EMBL" id="BFAV01000121">
    <property type="protein sequence ID" value="GBF33820.1"/>
    <property type="molecule type" value="Genomic_DNA"/>
</dbReference>
<keyword evidence="3" id="KW-1185">Reference proteome</keyword>